<feature type="repeat" description="PPR" evidence="2">
    <location>
        <begin position="530"/>
        <end position="565"/>
    </location>
</feature>
<dbReference type="GO" id="GO:0003729">
    <property type="term" value="F:mRNA binding"/>
    <property type="evidence" value="ECO:0007669"/>
    <property type="project" value="UniProtKB-ARBA"/>
</dbReference>
<keyword evidence="1" id="KW-0677">Repeat</keyword>
<evidence type="ECO:0000256" key="2">
    <source>
        <dbReference type="PROSITE-ProRule" id="PRU00708"/>
    </source>
</evidence>
<dbReference type="Pfam" id="PF20431">
    <property type="entry name" value="E_motif"/>
    <property type="match status" value="1"/>
</dbReference>
<dbReference type="InterPro" id="IPR002885">
    <property type="entry name" value="PPR_rpt"/>
</dbReference>
<dbReference type="NCBIfam" id="TIGR00756">
    <property type="entry name" value="PPR"/>
    <property type="match status" value="3"/>
</dbReference>
<dbReference type="Gene3D" id="1.25.40.10">
    <property type="entry name" value="Tetratricopeptide repeat domain"/>
    <property type="match status" value="4"/>
</dbReference>
<dbReference type="PANTHER" id="PTHR47926:SF347">
    <property type="entry name" value="PENTATRICOPEPTIDE REPEAT-CONTAINING PROTEIN"/>
    <property type="match status" value="1"/>
</dbReference>
<dbReference type="Proteomes" id="UP001418222">
    <property type="component" value="Unassembled WGS sequence"/>
</dbReference>
<dbReference type="Pfam" id="PF01535">
    <property type="entry name" value="PPR"/>
    <property type="match status" value="5"/>
</dbReference>
<gene>
    <name evidence="3" type="ORF">KSP39_PZI023388</name>
</gene>
<dbReference type="Pfam" id="PF13041">
    <property type="entry name" value="PPR_2"/>
    <property type="match status" value="1"/>
</dbReference>
<dbReference type="FunFam" id="1.25.40.10:FF:000073">
    <property type="entry name" value="Pentatricopeptide repeat-containing protein chloroplastic"/>
    <property type="match status" value="1"/>
</dbReference>
<proteinExistence type="predicted"/>
<evidence type="ECO:0000313" key="4">
    <source>
        <dbReference type="Proteomes" id="UP001418222"/>
    </source>
</evidence>
<evidence type="ECO:0000313" key="3">
    <source>
        <dbReference type="EMBL" id="KAK8916023.1"/>
    </source>
</evidence>
<accession>A0AAP0AUQ5</accession>
<dbReference type="AlphaFoldDB" id="A0AAP0AUQ5"/>
<feature type="repeat" description="PPR" evidence="2">
    <location>
        <begin position="495"/>
        <end position="529"/>
    </location>
</feature>
<organism evidence="3 4">
    <name type="scientific">Platanthera zijinensis</name>
    <dbReference type="NCBI Taxonomy" id="2320716"/>
    <lineage>
        <taxon>Eukaryota</taxon>
        <taxon>Viridiplantae</taxon>
        <taxon>Streptophyta</taxon>
        <taxon>Embryophyta</taxon>
        <taxon>Tracheophyta</taxon>
        <taxon>Spermatophyta</taxon>
        <taxon>Magnoliopsida</taxon>
        <taxon>Liliopsida</taxon>
        <taxon>Asparagales</taxon>
        <taxon>Orchidaceae</taxon>
        <taxon>Orchidoideae</taxon>
        <taxon>Orchideae</taxon>
        <taxon>Orchidinae</taxon>
        <taxon>Platanthera</taxon>
    </lineage>
</organism>
<dbReference type="InterPro" id="IPR046848">
    <property type="entry name" value="E_motif"/>
</dbReference>
<dbReference type="GO" id="GO:0009451">
    <property type="term" value="P:RNA modification"/>
    <property type="evidence" value="ECO:0007669"/>
    <property type="project" value="InterPro"/>
</dbReference>
<sequence>MLLVQPSRALSFFVPKFNLAASISKFCSSLSFLLSLCKTPPLLHQIHTRFIIHGHHQNSSICFNLISLYNNLGFLDLSIKVFVSIDEPDKHLCSTIFKILSSRRMWESTLIIFRQILAKCILSEETPYLCAINACSNLSSIETGLQIHALVEKLWLEAHVDVCTSLVSMYGRHGAINDAHKVFDDMPVRTLAGWNEVILANAELGEGNQCFRLFNRLRSEGFEPDSTTIIGILRSCVDFNSLKLGRCVHLLILLYNFVDNCSVMTTLLTMYYKLGDLETARLLFNNMAFKDRTVWNVMISGYSQHMHLKQALTLLKSMAESGLRPDLFTAIASLSVVTQLKSLDHGKQIHGVVIRHEADCQISVHNSLIEMYSQCGCPAKSRIVFDCLESKTMASWSSMIKGYVTNKLPLESLLLFKHMGTCGIRADSIAIVNVLPACASSGLLEMVKTMLSFSIKQGFNLMVSINTAFLVSFSKCGCIKMAQSIFDEGDVKCKDIVCWNSMIGAYSKHGDWFKSFQLYKNLKDSGVLPDEVTYQALLSACVNSGLVKEGWECFCEMIDKFGVRPSHEHYACMVDLLGRSGRLEEAVVFIERMPFKADVRVWGPLLSACKLHGEMRLAEFTAWKLIELEKGNAANYVLLSNIYAAAGNWEGVAKMRNLLKGRGLKKIPGFSWLEINGQVHEFRVMDQTHPESESIYGMLKIMEHEIKFDKGMD</sequence>
<evidence type="ECO:0000256" key="1">
    <source>
        <dbReference type="ARBA" id="ARBA00022737"/>
    </source>
</evidence>
<keyword evidence="4" id="KW-1185">Reference proteome</keyword>
<feature type="repeat" description="PPR" evidence="2">
    <location>
        <begin position="291"/>
        <end position="325"/>
    </location>
</feature>
<dbReference type="PANTHER" id="PTHR47926">
    <property type="entry name" value="PENTATRICOPEPTIDE REPEAT-CONTAINING PROTEIN"/>
    <property type="match status" value="1"/>
</dbReference>
<reference evidence="3 4" key="1">
    <citation type="journal article" date="2022" name="Nat. Plants">
        <title>Genomes of leafy and leafless Platanthera orchids illuminate the evolution of mycoheterotrophy.</title>
        <authorList>
            <person name="Li M.H."/>
            <person name="Liu K.W."/>
            <person name="Li Z."/>
            <person name="Lu H.C."/>
            <person name="Ye Q.L."/>
            <person name="Zhang D."/>
            <person name="Wang J.Y."/>
            <person name="Li Y.F."/>
            <person name="Zhong Z.M."/>
            <person name="Liu X."/>
            <person name="Yu X."/>
            <person name="Liu D.K."/>
            <person name="Tu X.D."/>
            <person name="Liu B."/>
            <person name="Hao Y."/>
            <person name="Liao X.Y."/>
            <person name="Jiang Y.T."/>
            <person name="Sun W.H."/>
            <person name="Chen J."/>
            <person name="Chen Y.Q."/>
            <person name="Ai Y."/>
            <person name="Zhai J.W."/>
            <person name="Wu S.S."/>
            <person name="Zhou Z."/>
            <person name="Hsiao Y.Y."/>
            <person name="Wu W.L."/>
            <person name="Chen Y.Y."/>
            <person name="Lin Y.F."/>
            <person name="Hsu J.L."/>
            <person name="Li C.Y."/>
            <person name="Wang Z.W."/>
            <person name="Zhao X."/>
            <person name="Zhong W.Y."/>
            <person name="Ma X.K."/>
            <person name="Ma L."/>
            <person name="Huang J."/>
            <person name="Chen G.Z."/>
            <person name="Huang M.Z."/>
            <person name="Huang L."/>
            <person name="Peng D.H."/>
            <person name="Luo Y.B."/>
            <person name="Zou S.Q."/>
            <person name="Chen S.P."/>
            <person name="Lan S."/>
            <person name="Tsai W.C."/>
            <person name="Van de Peer Y."/>
            <person name="Liu Z.J."/>
        </authorList>
    </citation>
    <scope>NUCLEOTIDE SEQUENCE [LARGE SCALE GENOMIC DNA]</scope>
    <source>
        <strain evidence="3">Lor287</strain>
    </source>
</reference>
<name>A0AAP0AUQ5_9ASPA</name>
<dbReference type="InterPro" id="IPR011990">
    <property type="entry name" value="TPR-like_helical_dom_sf"/>
</dbReference>
<dbReference type="EMBL" id="JBBWWQ010000020">
    <property type="protein sequence ID" value="KAK8916023.1"/>
    <property type="molecule type" value="Genomic_DNA"/>
</dbReference>
<dbReference type="InterPro" id="IPR046960">
    <property type="entry name" value="PPR_At4g14850-like_plant"/>
</dbReference>
<dbReference type="FunFam" id="1.25.40.10:FF:000090">
    <property type="entry name" value="Pentatricopeptide repeat-containing protein, chloroplastic"/>
    <property type="match status" value="1"/>
</dbReference>
<protein>
    <submittedName>
        <fullName evidence="3">Pentatricopeptide repeat-containing protein</fullName>
    </submittedName>
</protein>
<dbReference type="PROSITE" id="PS51375">
    <property type="entry name" value="PPR"/>
    <property type="match status" value="3"/>
</dbReference>
<comment type="caution">
    <text evidence="3">The sequence shown here is derived from an EMBL/GenBank/DDBJ whole genome shotgun (WGS) entry which is preliminary data.</text>
</comment>